<sequence>MALSQPVRRALEHRRSIECCGFKREDGLWDIEARMTDVKTDTVALPIRGEVPAGEPFHDLGIRVTLDQQFLIHEVEAFIDASPFPLCPKITVAFKKLEGTRIGAGWSRQCKTLLGGHRGCTHLNELLPVVATTAVQTLWPSIDADVMELGAPLMINSCHSWAQNSEVISVLLPDYYNPVDPDSADAAQKNPN</sequence>
<proteinExistence type="predicted"/>
<dbReference type="OrthoDB" id="6862397at2"/>
<name>A0A430KSZ5_9GAMM</name>
<reference evidence="1 2" key="1">
    <citation type="submission" date="2018-11" db="EMBL/GenBank/DDBJ databases">
        <title>The draft genome sequence of Amphritea opalescens ANRC-JH13T.</title>
        <authorList>
            <person name="Fang Z."/>
            <person name="Zhang Y."/>
            <person name="Han X."/>
        </authorList>
    </citation>
    <scope>NUCLEOTIDE SEQUENCE [LARGE SCALE GENOMIC DNA]</scope>
    <source>
        <strain evidence="1 2">ANRC-JH13</strain>
    </source>
</reference>
<dbReference type="AlphaFoldDB" id="A0A430KSZ5"/>
<gene>
    <name evidence="1" type="ORF">EH243_05990</name>
</gene>
<dbReference type="Pfam" id="PF11136">
    <property type="entry name" value="DUF2889"/>
    <property type="match status" value="1"/>
</dbReference>
<dbReference type="Proteomes" id="UP000283087">
    <property type="component" value="Unassembled WGS sequence"/>
</dbReference>
<comment type="caution">
    <text evidence="1">The sequence shown here is derived from an EMBL/GenBank/DDBJ whole genome shotgun (WGS) entry which is preliminary data.</text>
</comment>
<evidence type="ECO:0000313" key="2">
    <source>
        <dbReference type="Proteomes" id="UP000283087"/>
    </source>
</evidence>
<dbReference type="RefSeq" id="WP_126157735.1">
    <property type="nucleotide sequence ID" value="NZ_RQXW01000004.1"/>
</dbReference>
<dbReference type="EMBL" id="RQXW01000004">
    <property type="protein sequence ID" value="RTE66632.1"/>
    <property type="molecule type" value="Genomic_DNA"/>
</dbReference>
<evidence type="ECO:0000313" key="1">
    <source>
        <dbReference type="EMBL" id="RTE66632.1"/>
    </source>
</evidence>
<dbReference type="InterPro" id="IPR021312">
    <property type="entry name" value="DUF2889"/>
</dbReference>
<protein>
    <submittedName>
        <fullName evidence="1">DUF2889 domain-containing protein</fullName>
    </submittedName>
</protein>
<accession>A0A430KSZ5</accession>
<organism evidence="1 2">
    <name type="scientific">Amphritea opalescens</name>
    <dbReference type="NCBI Taxonomy" id="2490544"/>
    <lineage>
        <taxon>Bacteria</taxon>
        <taxon>Pseudomonadati</taxon>
        <taxon>Pseudomonadota</taxon>
        <taxon>Gammaproteobacteria</taxon>
        <taxon>Oceanospirillales</taxon>
        <taxon>Oceanospirillaceae</taxon>
        <taxon>Amphritea</taxon>
    </lineage>
</organism>
<keyword evidence="2" id="KW-1185">Reference proteome</keyword>